<gene>
    <name evidence="1" type="ORF">AT268_32150</name>
</gene>
<proteinExistence type="predicted"/>
<dbReference type="Proteomes" id="UP000075476">
    <property type="component" value="Unassembled WGS sequence"/>
</dbReference>
<comment type="caution">
    <text evidence="1">The sequence shown here is derived from an EMBL/GenBank/DDBJ whole genome shotgun (WGS) entry which is preliminary data.</text>
</comment>
<name>A0A9X0SPE5_BACCE</name>
<accession>A0A9X0SPE5</accession>
<evidence type="ECO:0000313" key="2">
    <source>
        <dbReference type="Proteomes" id="UP000075476"/>
    </source>
</evidence>
<protein>
    <submittedName>
        <fullName evidence="1">Uncharacterized protein</fullName>
    </submittedName>
</protein>
<dbReference type="RefSeq" id="WP_061662492.1">
    <property type="nucleotide sequence ID" value="NZ_LOMO01000001.1"/>
</dbReference>
<organism evidence="1 2">
    <name type="scientific">Bacillus cereus</name>
    <dbReference type="NCBI Taxonomy" id="1396"/>
    <lineage>
        <taxon>Bacteria</taxon>
        <taxon>Bacillati</taxon>
        <taxon>Bacillota</taxon>
        <taxon>Bacilli</taxon>
        <taxon>Bacillales</taxon>
        <taxon>Bacillaceae</taxon>
        <taxon>Bacillus</taxon>
        <taxon>Bacillus cereus group</taxon>
    </lineage>
</organism>
<evidence type="ECO:0000313" key="1">
    <source>
        <dbReference type="EMBL" id="KXY51154.1"/>
    </source>
</evidence>
<dbReference type="AlphaFoldDB" id="A0A9X0SPE5"/>
<reference evidence="1 2" key="1">
    <citation type="submission" date="2015-12" db="EMBL/GenBank/DDBJ databases">
        <title>Bacillus cereus Group isolate.</title>
        <authorList>
            <person name="Kovac J."/>
        </authorList>
    </citation>
    <scope>NUCLEOTIDE SEQUENCE [LARGE SCALE GENOMIC DNA]</scope>
    <source>
        <strain evidence="1 2">FSL K6-0073</strain>
    </source>
</reference>
<dbReference type="EMBL" id="LOMO01000001">
    <property type="protein sequence ID" value="KXY51154.1"/>
    <property type="molecule type" value="Genomic_DNA"/>
</dbReference>
<sequence>MNFLNQFISIHDVQIRQNPIYTQILSVIDIDEFLTQCQRSTSVPYAEATHLACRQATMYILYKLASAIENKESALNTIRICEGYVSQQHHTWILIEDELYVDLTLAQFFPNHSIPKISILPVHTAPYKHVKHYSWNHWVQLQPIE</sequence>